<evidence type="ECO:0000256" key="1">
    <source>
        <dbReference type="SAM" id="MobiDB-lite"/>
    </source>
</evidence>
<feature type="region of interest" description="Disordered" evidence="1">
    <location>
        <begin position="1"/>
        <end position="104"/>
    </location>
</feature>
<feature type="compositionally biased region" description="Polar residues" evidence="1">
    <location>
        <begin position="1"/>
        <end position="14"/>
    </location>
</feature>
<dbReference type="EMBL" id="BKCJ010002815">
    <property type="protein sequence ID" value="GEU51099.1"/>
    <property type="molecule type" value="Genomic_DNA"/>
</dbReference>
<feature type="compositionally biased region" description="Polar residues" evidence="1">
    <location>
        <begin position="35"/>
        <end position="45"/>
    </location>
</feature>
<feature type="region of interest" description="Disordered" evidence="1">
    <location>
        <begin position="295"/>
        <end position="327"/>
    </location>
</feature>
<protein>
    <submittedName>
        <fullName evidence="2">Uncharacterized protein</fullName>
    </submittedName>
</protein>
<dbReference type="AlphaFoldDB" id="A0A6L2KQ62"/>
<feature type="compositionally biased region" description="Acidic residues" evidence="1">
    <location>
        <begin position="67"/>
        <end position="83"/>
    </location>
</feature>
<name>A0A6L2KQ62_TANCI</name>
<organism evidence="2">
    <name type="scientific">Tanacetum cinerariifolium</name>
    <name type="common">Dalmatian daisy</name>
    <name type="synonym">Chrysanthemum cinerariifolium</name>
    <dbReference type="NCBI Taxonomy" id="118510"/>
    <lineage>
        <taxon>Eukaryota</taxon>
        <taxon>Viridiplantae</taxon>
        <taxon>Streptophyta</taxon>
        <taxon>Embryophyta</taxon>
        <taxon>Tracheophyta</taxon>
        <taxon>Spermatophyta</taxon>
        <taxon>Magnoliopsida</taxon>
        <taxon>eudicotyledons</taxon>
        <taxon>Gunneridae</taxon>
        <taxon>Pentapetalae</taxon>
        <taxon>asterids</taxon>
        <taxon>campanulids</taxon>
        <taxon>Asterales</taxon>
        <taxon>Asteraceae</taxon>
        <taxon>Asteroideae</taxon>
        <taxon>Anthemideae</taxon>
        <taxon>Anthemidinae</taxon>
        <taxon>Tanacetum</taxon>
    </lineage>
</organism>
<evidence type="ECO:0000313" key="2">
    <source>
        <dbReference type="EMBL" id="GEU51099.1"/>
    </source>
</evidence>
<reference evidence="2" key="1">
    <citation type="journal article" date="2019" name="Sci. Rep.">
        <title>Draft genome of Tanacetum cinerariifolium, the natural source of mosquito coil.</title>
        <authorList>
            <person name="Yamashiro T."/>
            <person name="Shiraishi A."/>
            <person name="Satake H."/>
            <person name="Nakayama K."/>
        </authorList>
    </citation>
    <scope>NUCLEOTIDE SEQUENCE</scope>
</reference>
<sequence length="327" mass="37062">MQALTESKNTSRRQPGTGGSNEGASSKPEVLDESTIVSATSSKGTGTKPGVLDEDNDITEEKVILEWGDEQDSEFIYDDDDEKDDKYGDADDEDDETQSDENEIYKYKIRVRNEEDVEMKDVKVEESDKGFGDQFLKLSSNSSLVSTIKDSADADSHVLTVVDSYLDTKVRDVFQKDLQKHTADLIHTYSLPYLPELSKKPTPTSKQEYEKSPSEILMIKKEQSESQKNPQLTIKSTEKAALKEYDLKSTLYQSMHANKSINRNPANHRLYHALMEALIEYENVMDKGVAYTVKDHKRKHDDDDEDPSAGPNQSKKTKRRRTKESES</sequence>
<accession>A0A6L2KQ62</accession>
<feature type="compositionally biased region" description="Basic residues" evidence="1">
    <location>
        <begin position="315"/>
        <end position="327"/>
    </location>
</feature>
<feature type="compositionally biased region" description="Acidic residues" evidence="1">
    <location>
        <begin position="90"/>
        <end position="102"/>
    </location>
</feature>
<proteinExistence type="predicted"/>
<comment type="caution">
    <text evidence="2">The sequence shown here is derived from an EMBL/GenBank/DDBJ whole genome shotgun (WGS) entry which is preliminary data.</text>
</comment>
<gene>
    <name evidence="2" type="ORF">Tci_023077</name>
</gene>